<organism evidence="2 3">
    <name type="scientific">Bradyrhizobium erythrophlei</name>
    <dbReference type="NCBI Taxonomy" id="1437360"/>
    <lineage>
        <taxon>Bacteria</taxon>
        <taxon>Pseudomonadati</taxon>
        <taxon>Pseudomonadota</taxon>
        <taxon>Alphaproteobacteria</taxon>
        <taxon>Hyphomicrobiales</taxon>
        <taxon>Nitrobacteraceae</taxon>
        <taxon>Bradyrhizobium</taxon>
    </lineage>
</organism>
<protein>
    <submittedName>
        <fullName evidence="2">Uncharacterized conserved protein</fullName>
    </submittedName>
</protein>
<dbReference type="Pfam" id="PF13557">
    <property type="entry name" value="Phenol_MetA_deg"/>
    <property type="match status" value="1"/>
</dbReference>
<dbReference type="EMBL" id="FNTH01000001">
    <property type="protein sequence ID" value="SEE49817.1"/>
    <property type="molecule type" value="Genomic_DNA"/>
</dbReference>
<dbReference type="RefSeq" id="WP_092125415.1">
    <property type="nucleotide sequence ID" value="NZ_FNTH01000001.1"/>
</dbReference>
<feature type="chain" id="PRO_5011451119" evidence="1">
    <location>
        <begin position="25"/>
        <end position="333"/>
    </location>
</feature>
<dbReference type="Proteomes" id="UP000198992">
    <property type="component" value="Unassembled WGS sequence"/>
</dbReference>
<keyword evidence="1" id="KW-0732">Signal</keyword>
<proteinExistence type="predicted"/>
<evidence type="ECO:0000313" key="2">
    <source>
        <dbReference type="EMBL" id="SEE49817.1"/>
    </source>
</evidence>
<feature type="signal peptide" evidence="1">
    <location>
        <begin position="1"/>
        <end position="24"/>
    </location>
</feature>
<dbReference type="OrthoDB" id="7343674at2"/>
<sequence>MTTHRKIAVAALVAASVNATSANAYEFGSPGWAQKPGITLGGGTAGTPPPGLYSFNQVFTYQANIVGPGAPNVGGASTPVHAAVEASGLLWVPGWTFLGATYDAVIVQPWIMADVGGPINVQQAGMHNTFIVPGELSWKLGDSGFFVKTGLGMYVPNGSISGPSGLNNVGNPWWTFQPELVVSYLKDGWNLTANLYHEINTRNSITGYRSGDVFHAEFTAAKTIGNWTFGPIAYYAGQVTGDTSSAFYNGAINVNRYNIWAGGGLVGYNFGPAALTVWATHEFSSNASGGTAGPPGIDTASITKGYSVFANLSFRLWAPDEPATPPKRPMFTK</sequence>
<dbReference type="AlphaFoldDB" id="A0A1H5JC35"/>
<reference evidence="2 3" key="1">
    <citation type="submission" date="2016-10" db="EMBL/GenBank/DDBJ databases">
        <authorList>
            <person name="de Groot N.N."/>
        </authorList>
    </citation>
    <scope>NUCLEOTIDE SEQUENCE [LARGE SCALE GENOMIC DNA]</scope>
    <source>
        <strain evidence="2 3">MT12</strain>
    </source>
</reference>
<name>A0A1H5JC35_9BRAD</name>
<gene>
    <name evidence="2" type="ORF">SAMN05444164_8353</name>
</gene>
<dbReference type="InterPro" id="IPR025737">
    <property type="entry name" value="FApF"/>
</dbReference>
<accession>A0A1H5JC35</accession>
<evidence type="ECO:0000256" key="1">
    <source>
        <dbReference type="SAM" id="SignalP"/>
    </source>
</evidence>
<evidence type="ECO:0000313" key="3">
    <source>
        <dbReference type="Proteomes" id="UP000198992"/>
    </source>
</evidence>